<dbReference type="AlphaFoldDB" id="A0A0F3RT63"/>
<organism evidence="4 5">
    <name type="scientific">Levilactobacillus spicheri</name>
    <dbReference type="NCBI Taxonomy" id="216463"/>
    <lineage>
        <taxon>Bacteria</taxon>
        <taxon>Bacillati</taxon>
        <taxon>Bacillota</taxon>
        <taxon>Bacilli</taxon>
        <taxon>Lactobacillales</taxon>
        <taxon>Lactobacillaceae</taxon>
        <taxon>Levilactobacillus</taxon>
    </lineage>
</organism>
<dbReference type="Pfam" id="PF09972">
    <property type="entry name" value="DUF2207"/>
    <property type="match status" value="1"/>
</dbReference>
<dbReference type="Proteomes" id="UP000033491">
    <property type="component" value="Unassembled WGS sequence"/>
</dbReference>
<gene>
    <name evidence="4" type="ORF">VC81_06735</name>
</gene>
<dbReference type="OrthoDB" id="2138002at2"/>
<dbReference type="PATRIC" id="fig|216463.3.peg.448"/>
<evidence type="ECO:0000259" key="2">
    <source>
        <dbReference type="Pfam" id="PF09972"/>
    </source>
</evidence>
<comment type="caution">
    <text evidence="4">The sequence shown here is derived from an EMBL/GenBank/DDBJ whole genome shotgun (WGS) entry which is preliminary data.</text>
</comment>
<evidence type="ECO:0000313" key="4">
    <source>
        <dbReference type="EMBL" id="KJW12774.1"/>
    </source>
</evidence>
<feature type="transmembrane region" description="Helical" evidence="1">
    <location>
        <begin position="423"/>
        <end position="442"/>
    </location>
</feature>
<dbReference type="Pfam" id="PF20990">
    <property type="entry name" value="DUF2207_C"/>
    <property type="match status" value="1"/>
</dbReference>
<feature type="domain" description="Predicted membrane protein YciQ-like C-terminal" evidence="3">
    <location>
        <begin position="295"/>
        <end position="529"/>
    </location>
</feature>
<dbReference type="RefSeq" id="WP_045807313.1">
    <property type="nucleotide sequence ID" value="NZ_JZCR01000015.1"/>
</dbReference>
<dbReference type="EMBL" id="JZCR01000015">
    <property type="protein sequence ID" value="KJW12774.1"/>
    <property type="molecule type" value="Genomic_DNA"/>
</dbReference>
<name>A0A0F3RT63_9LACO</name>
<dbReference type="InterPro" id="IPR018702">
    <property type="entry name" value="DUF2207"/>
</dbReference>
<proteinExistence type="predicted"/>
<dbReference type="STRING" id="216463.VC81_06735"/>
<evidence type="ECO:0000259" key="3">
    <source>
        <dbReference type="Pfam" id="PF20990"/>
    </source>
</evidence>
<protein>
    <submittedName>
        <fullName evidence="4">Membrane protein</fullName>
    </submittedName>
</protein>
<keyword evidence="1" id="KW-0812">Transmembrane</keyword>
<evidence type="ECO:0000256" key="1">
    <source>
        <dbReference type="SAM" id="Phobius"/>
    </source>
</evidence>
<accession>A0A0F3RT63</accession>
<feature type="domain" description="DUF2207" evidence="2">
    <location>
        <begin position="30"/>
        <end position="217"/>
    </location>
</feature>
<feature type="transmembrane region" description="Helical" evidence="1">
    <location>
        <begin position="257"/>
        <end position="280"/>
    </location>
</feature>
<evidence type="ECO:0000313" key="5">
    <source>
        <dbReference type="Proteomes" id="UP000033491"/>
    </source>
</evidence>
<dbReference type="InterPro" id="IPR048389">
    <property type="entry name" value="YciQ-like_C"/>
</dbReference>
<feature type="transmembrane region" description="Helical" evidence="1">
    <location>
        <begin position="448"/>
        <end position="464"/>
    </location>
</feature>
<sequence length="604" mass="66702">MKFWQNRWCLLIIGLIIGWTGVVQAHADYTIEPYRMAVQVTKDGNATVTQTMTYDFDDDYHGVFNVQDLRGIQGGRLTGVTTQLNHQAPVTARAGDQGATNTYRLTKTADRVKVKLYRPVTDSDRLKVTYRWHLRGVVTNYRDTAELNWKVIGTGWSEPLHHVRITIQLPAKRIAKLQAWTHGPLDGHTTVDRQAGRVTMTVGQNPAESFVESHLLFPTTVTPGARVVDRQRKAAAQKQEAQLVAAANAKRSRRQHLLWGGLGGIWLLTLVAVVVAGVWVRRHPAHAYVHPIPIPHAFDVPSVSPAVAESLLDYQSPTTDALAGEILMAVTRREITLEPVQDGRHATMRLTKIGDVQNSFLRHCFDRVAQDDTSFTLRDLKKYGKRDKKGRLGKWFQHWQDDINRDVEAYQDGENVALRDRLAWIRAGLTGLFVLCAVLGWLVSPTWGGWPLALVMMVLMWIVVTRQRRRIDRYNQAGLELANNVGGFRRMLKDIGHFNTAQIGDLILWEEILPYAAAFGLAKQVAAKLAVDFDSTALQTQFMLFYPLYIDNNGLNLSLGDALNTGLSGALDASGNASSSSGSSGGFSGGSSGGFGGGSGGGAF</sequence>
<reference evidence="4 5" key="1">
    <citation type="submission" date="2015-03" db="EMBL/GenBank/DDBJ databases">
        <authorList>
            <person name="Zheng J."/>
            <person name="Ganezle M."/>
        </authorList>
    </citation>
    <scope>NUCLEOTIDE SEQUENCE [LARGE SCALE GENOMIC DNA]</scope>
    <source>
        <strain evidence="4 5">LP38</strain>
    </source>
</reference>
<keyword evidence="1" id="KW-0472">Membrane</keyword>
<keyword evidence="1" id="KW-1133">Transmembrane helix</keyword>